<protein>
    <recommendedName>
        <fullName evidence="13">Integral membrane protein</fullName>
    </recommendedName>
</protein>
<evidence type="ECO:0000256" key="7">
    <source>
        <dbReference type="ARBA" id="ARBA00022824"/>
    </source>
</evidence>
<keyword evidence="9 10" id="KW-0472">Membrane</keyword>
<accession>A0A7Z0J6A8</accession>
<comment type="pathway">
    <text evidence="2">Glycolipid biosynthesis; glycosylphosphatidylinositol-anchor biosynthesis.</text>
</comment>
<evidence type="ECO:0000256" key="2">
    <source>
        <dbReference type="ARBA" id="ARBA00004687"/>
    </source>
</evidence>
<keyword evidence="3" id="KW-0337">GPI-anchor biosynthesis</keyword>
<dbReference type="AlphaFoldDB" id="A0A7Z0J6A8"/>
<evidence type="ECO:0000256" key="5">
    <source>
        <dbReference type="ARBA" id="ARBA00022679"/>
    </source>
</evidence>
<evidence type="ECO:0000256" key="4">
    <source>
        <dbReference type="ARBA" id="ARBA00022676"/>
    </source>
</evidence>
<keyword evidence="4" id="KW-0328">Glycosyltransferase</keyword>
<feature type="transmembrane region" description="Helical" evidence="10">
    <location>
        <begin position="147"/>
        <end position="167"/>
    </location>
</feature>
<keyword evidence="6 10" id="KW-0812">Transmembrane</keyword>
<feature type="transmembrane region" description="Helical" evidence="10">
    <location>
        <begin position="361"/>
        <end position="380"/>
    </location>
</feature>
<keyword evidence="5" id="KW-0808">Transferase</keyword>
<keyword evidence="8 10" id="KW-1133">Transmembrane helix</keyword>
<evidence type="ECO:0000256" key="10">
    <source>
        <dbReference type="SAM" id="Phobius"/>
    </source>
</evidence>
<comment type="caution">
    <text evidence="11">The sequence shown here is derived from an EMBL/GenBank/DDBJ whole genome shotgun (WGS) entry which is preliminary data.</text>
</comment>
<evidence type="ECO:0000313" key="12">
    <source>
        <dbReference type="Proteomes" id="UP000537260"/>
    </source>
</evidence>
<feature type="transmembrane region" description="Helical" evidence="10">
    <location>
        <begin position="400"/>
        <end position="424"/>
    </location>
</feature>
<feature type="transmembrane region" description="Helical" evidence="10">
    <location>
        <begin position="51"/>
        <end position="74"/>
    </location>
</feature>
<dbReference type="Proteomes" id="UP000537260">
    <property type="component" value="Unassembled WGS sequence"/>
</dbReference>
<feature type="transmembrane region" description="Helical" evidence="10">
    <location>
        <begin position="265"/>
        <end position="288"/>
    </location>
</feature>
<evidence type="ECO:0008006" key="13">
    <source>
        <dbReference type="Google" id="ProtNLM"/>
    </source>
</evidence>
<dbReference type="EMBL" id="JACCFM010000001">
    <property type="protein sequence ID" value="NYJ19744.1"/>
    <property type="molecule type" value="Genomic_DNA"/>
</dbReference>
<gene>
    <name evidence="11" type="ORF">HNR05_001535</name>
</gene>
<feature type="transmembrane region" description="Helical" evidence="10">
    <location>
        <begin position="220"/>
        <end position="253"/>
    </location>
</feature>
<dbReference type="UniPathway" id="UPA00196"/>
<evidence type="ECO:0000256" key="1">
    <source>
        <dbReference type="ARBA" id="ARBA00004477"/>
    </source>
</evidence>
<keyword evidence="7" id="KW-0256">Endoplasmic reticulum</keyword>
<dbReference type="PANTHER" id="PTHR12468:SF2">
    <property type="entry name" value="GPI MANNOSYLTRANSFERASE 2"/>
    <property type="match status" value="1"/>
</dbReference>
<dbReference type="RefSeq" id="WP_246318368.1">
    <property type="nucleotide sequence ID" value="NZ_JACCFM010000001.1"/>
</dbReference>
<organism evidence="11 12">
    <name type="scientific">Glaciibacter psychrotolerans</name>
    <dbReference type="NCBI Taxonomy" id="670054"/>
    <lineage>
        <taxon>Bacteria</taxon>
        <taxon>Bacillati</taxon>
        <taxon>Actinomycetota</taxon>
        <taxon>Actinomycetes</taxon>
        <taxon>Micrococcales</taxon>
        <taxon>Microbacteriaceae</taxon>
        <taxon>Glaciibacter</taxon>
    </lineage>
</organism>
<comment type="subcellular location">
    <subcellularLocation>
        <location evidence="1">Endoplasmic reticulum membrane</location>
        <topology evidence="1">Multi-pass membrane protein</topology>
    </subcellularLocation>
</comment>
<reference evidence="11 12" key="1">
    <citation type="submission" date="2020-07" db="EMBL/GenBank/DDBJ databases">
        <title>Sequencing the genomes of 1000 actinobacteria strains.</title>
        <authorList>
            <person name="Klenk H.-P."/>
        </authorList>
    </citation>
    <scope>NUCLEOTIDE SEQUENCE [LARGE SCALE GENOMIC DNA]</scope>
    <source>
        <strain evidence="11 12">LI1</strain>
    </source>
</reference>
<evidence type="ECO:0000313" key="11">
    <source>
        <dbReference type="EMBL" id="NYJ19744.1"/>
    </source>
</evidence>
<evidence type="ECO:0000256" key="9">
    <source>
        <dbReference type="ARBA" id="ARBA00023136"/>
    </source>
</evidence>
<dbReference type="GO" id="GO:0006506">
    <property type="term" value="P:GPI anchor biosynthetic process"/>
    <property type="evidence" value="ECO:0007669"/>
    <property type="project" value="UniProtKB-UniPathway"/>
</dbReference>
<dbReference type="GO" id="GO:0000009">
    <property type="term" value="F:alpha-1,6-mannosyltransferase activity"/>
    <property type="evidence" value="ECO:0007669"/>
    <property type="project" value="InterPro"/>
</dbReference>
<dbReference type="GO" id="GO:0016020">
    <property type="term" value="C:membrane"/>
    <property type="evidence" value="ECO:0007669"/>
    <property type="project" value="GOC"/>
</dbReference>
<evidence type="ECO:0000256" key="8">
    <source>
        <dbReference type="ARBA" id="ARBA00022989"/>
    </source>
</evidence>
<dbReference type="GO" id="GO:0004376">
    <property type="term" value="F:GPI mannosyltransferase activity"/>
    <property type="evidence" value="ECO:0007669"/>
    <property type="project" value="InterPro"/>
</dbReference>
<feature type="transmembrane region" description="Helical" evidence="10">
    <location>
        <begin position="324"/>
        <end position="349"/>
    </location>
</feature>
<keyword evidence="12" id="KW-1185">Reference proteome</keyword>
<dbReference type="InterPro" id="IPR007315">
    <property type="entry name" value="PIG-V/Gpi18"/>
</dbReference>
<evidence type="ECO:0000256" key="3">
    <source>
        <dbReference type="ARBA" id="ARBA00022502"/>
    </source>
</evidence>
<dbReference type="PANTHER" id="PTHR12468">
    <property type="entry name" value="GPI MANNOSYLTRANSFERASE 2"/>
    <property type="match status" value="1"/>
</dbReference>
<proteinExistence type="predicted"/>
<evidence type="ECO:0000256" key="6">
    <source>
        <dbReference type="ARBA" id="ARBA00022692"/>
    </source>
</evidence>
<dbReference type="GO" id="GO:0031501">
    <property type="term" value="C:mannosyltransferase complex"/>
    <property type="evidence" value="ECO:0007669"/>
    <property type="project" value="TreeGrafter"/>
</dbReference>
<sequence>MRTRAPVVAHRDEALRSTAVLTDAAAGAHRPRSAGSRFPVRWRARYRLTPWWARVLAIWALSRVVTTTLVLILASVQGPNPWTGAKPGYVAFANMWDALWYNIVAVGGYPSELPVTDAGHVGENAWAFMPGYPTVVRLLMLITGLDWGPVAVFVSVAFSLGTALVFYRLMLRVLPSSNAMFSVVLFCVAPLSPLLQFGYAESMYLFFLTVALLLLLERRYALLFPVIAVMALTRPSGLAFALALGVHVIYRWVTRRRNPFSLRDGVLAASVAVFSGLMGLAWPLIAWIGTGSMMAYTDTELAWRSAYIGYTELVPFSAWFQGGVWWLGTPFGIIAVIALILAFALLLFAPPVRRLGVDLRFWLASYGLYLLAVFFPQSSTFRLLMPMFPLLGAMAIPRSVIYRVALIVLGIAGQWGWLLICWGVDGADWTPP</sequence>
<feature type="transmembrane region" description="Helical" evidence="10">
    <location>
        <begin position="179"/>
        <end position="200"/>
    </location>
</feature>
<name>A0A7Z0J6A8_9MICO</name>